<dbReference type="AlphaFoldDB" id="A0A8S2MBI4"/>
<dbReference type="EMBL" id="CAJOBJ010002985">
    <property type="protein sequence ID" value="CAF3948740.1"/>
    <property type="molecule type" value="Genomic_DNA"/>
</dbReference>
<name>A0A8S2MBI4_9BILA</name>
<comment type="caution">
    <text evidence="1">The sequence shown here is derived from an EMBL/GenBank/DDBJ whole genome shotgun (WGS) entry which is preliminary data.</text>
</comment>
<organism evidence="1 3">
    <name type="scientific">Rotaria magnacalcarata</name>
    <dbReference type="NCBI Taxonomy" id="392030"/>
    <lineage>
        <taxon>Eukaryota</taxon>
        <taxon>Metazoa</taxon>
        <taxon>Spiralia</taxon>
        <taxon>Gnathifera</taxon>
        <taxon>Rotifera</taxon>
        <taxon>Eurotatoria</taxon>
        <taxon>Bdelloidea</taxon>
        <taxon>Philodinida</taxon>
        <taxon>Philodinidae</taxon>
        <taxon>Rotaria</taxon>
    </lineage>
</organism>
<evidence type="ECO:0000313" key="1">
    <source>
        <dbReference type="EMBL" id="CAF3948740.1"/>
    </source>
</evidence>
<accession>A0A8S2MBI4</accession>
<dbReference type="Proteomes" id="UP000681967">
    <property type="component" value="Unassembled WGS sequence"/>
</dbReference>
<dbReference type="Proteomes" id="UP000681720">
    <property type="component" value="Unassembled WGS sequence"/>
</dbReference>
<protein>
    <submittedName>
        <fullName evidence="1">Uncharacterized protein</fullName>
    </submittedName>
</protein>
<dbReference type="EMBL" id="CAJOBH010004352">
    <property type="protein sequence ID" value="CAF3986716.1"/>
    <property type="molecule type" value="Genomic_DNA"/>
</dbReference>
<proteinExistence type="predicted"/>
<sequence>MENSSASPRKNEFVETMFKSLNSYTKLEILNRKVADQTRIEQTYDTSQEQLQDDLIKLRAAIETNTVKRSLLDRNLSERTTMSQLYD</sequence>
<gene>
    <name evidence="2" type="ORF">BYL167_LOCUS12915</name>
    <name evidence="1" type="ORF">GIL414_LOCUS8973</name>
</gene>
<evidence type="ECO:0000313" key="3">
    <source>
        <dbReference type="Proteomes" id="UP000681720"/>
    </source>
</evidence>
<reference evidence="1" key="1">
    <citation type="submission" date="2021-02" db="EMBL/GenBank/DDBJ databases">
        <authorList>
            <person name="Nowell W R."/>
        </authorList>
    </citation>
    <scope>NUCLEOTIDE SEQUENCE</scope>
</reference>
<evidence type="ECO:0000313" key="2">
    <source>
        <dbReference type="EMBL" id="CAF3986716.1"/>
    </source>
</evidence>